<comment type="catalytic activity">
    <reaction evidence="3">
        <text>alpha-D-glucosamine 6-phosphate + H2O = beta-D-fructose 6-phosphate + NH4(+)</text>
        <dbReference type="Rhea" id="RHEA:12172"/>
        <dbReference type="ChEBI" id="CHEBI:15377"/>
        <dbReference type="ChEBI" id="CHEBI:28938"/>
        <dbReference type="ChEBI" id="CHEBI:57634"/>
        <dbReference type="ChEBI" id="CHEBI:75989"/>
        <dbReference type="EC" id="3.5.99.6"/>
    </reaction>
</comment>
<gene>
    <name evidence="3" type="primary">nagB</name>
    <name evidence="5" type="ORF">J2Z28_005008</name>
</gene>
<organism evidence="5 6">
    <name type="scientific">Paenibacillus xylanexedens</name>
    <dbReference type="NCBI Taxonomy" id="528191"/>
    <lineage>
        <taxon>Bacteria</taxon>
        <taxon>Bacillati</taxon>
        <taxon>Bacillota</taxon>
        <taxon>Bacilli</taxon>
        <taxon>Bacillales</taxon>
        <taxon>Paenibacillaceae</taxon>
        <taxon>Paenibacillus</taxon>
    </lineage>
</organism>
<dbReference type="GO" id="GO:0004342">
    <property type="term" value="F:glucosamine-6-phosphate deaminase activity"/>
    <property type="evidence" value="ECO:0007669"/>
    <property type="project" value="UniProtKB-EC"/>
</dbReference>
<evidence type="ECO:0000259" key="4">
    <source>
        <dbReference type="Pfam" id="PF01182"/>
    </source>
</evidence>
<protein>
    <recommendedName>
        <fullName evidence="3">Glucosamine-6-phosphate deaminase</fullName>
        <ecNumber evidence="3">3.5.99.6</ecNumber>
    </recommendedName>
    <alternativeName>
        <fullName evidence="3">GlcN6P deaminase</fullName>
        <shortName evidence="3">GNPDA</shortName>
    </alternativeName>
    <alternativeName>
        <fullName evidence="3">Glucosamine-6-phosphate isomerase</fullName>
    </alternativeName>
</protein>
<keyword evidence="6" id="KW-1185">Reference proteome</keyword>
<dbReference type="PANTHER" id="PTHR11280:SF5">
    <property type="entry name" value="GLUCOSAMINE-6-PHOSPHATE ISOMERASE"/>
    <property type="match status" value="1"/>
</dbReference>
<dbReference type="NCBIfam" id="TIGR00502">
    <property type="entry name" value="nagB"/>
    <property type="match status" value="1"/>
</dbReference>
<dbReference type="Gene3D" id="3.40.50.1360">
    <property type="match status" value="1"/>
</dbReference>
<dbReference type="InterPro" id="IPR004547">
    <property type="entry name" value="Glucosamine6P_isomerase"/>
</dbReference>
<dbReference type="SUPFAM" id="SSF100950">
    <property type="entry name" value="NagB/RpiA/CoA transferase-like"/>
    <property type="match status" value="1"/>
</dbReference>
<feature type="active site" description="Proton acceptor; for enolization step" evidence="3">
    <location>
        <position position="69"/>
    </location>
</feature>
<evidence type="ECO:0000256" key="1">
    <source>
        <dbReference type="ARBA" id="ARBA00022801"/>
    </source>
</evidence>
<dbReference type="CDD" id="cd01399">
    <property type="entry name" value="GlcN6P_deaminase"/>
    <property type="match status" value="1"/>
</dbReference>
<sequence>MKMNIRIFENEEDLNATGAGLIASLLQTKPRAVLGLATGSSPVGIYKQLITLYQKGLVSFSQASSFNLDEYVGLPTEHRESYRSFMNEQLFNHIDMDLARTLVPDGQAADLEQECNSYEQRLDDRGPVDLQLLGIGHNGHIGFNEPGTELTGRTHVVDLKDETRKANARFFDSLEEVPAQAITMGVGTILKAKQILLIARGEEKAEIIREAFTGPITTACPASLLQCHPNVVVLLDRAAGRLVR</sequence>
<comment type="similarity">
    <text evidence="3">Belongs to the glucosamine/galactosamine-6-phosphate isomerase family. NagB subfamily.</text>
</comment>
<dbReference type="EC" id="3.5.99.6" evidence="3"/>
<evidence type="ECO:0000256" key="3">
    <source>
        <dbReference type="HAMAP-Rule" id="MF_01241"/>
    </source>
</evidence>
<keyword evidence="1 3" id="KW-0378">Hydrolase</keyword>
<proteinExistence type="inferred from homology"/>
<evidence type="ECO:0000256" key="2">
    <source>
        <dbReference type="ARBA" id="ARBA00023277"/>
    </source>
</evidence>
<dbReference type="PANTHER" id="PTHR11280">
    <property type="entry name" value="GLUCOSAMINE-6-PHOSPHATE ISOMERASE"/>
    <property type="match status" value="1"/>
</dbReference>
<evidence type="ECO:0000313" key="5">
    <source>
        <dbReference type="EMBL" id="MBP2248328.1"/>
    </source>
</evidence>
<dbReference type="InterPro" id="IPR018321">
    <property type="entry name" value="Glucosamine6P_isomerase_CS"/>
</dbReference>
<evidence type="ECO:0000313" key="6">
    <source>
        <dbReference type="Proteomes" id="UP000810207"/>
    </source>
</evidence>
<comment type="caution">
    <text evidence="3">Lacks conserved residue(s) required for the propagation of feature annotation.</text>
</comment>
<comment type="pathway">
    <text evidence="3">Amino-sugar metabolism; N-acetylneuraminate degradation; D-fructose 6-phosphate from N-acetylneuraminate: step 5/5.</text>
</comment>
<dbReference type="InterPro" id="IPR037171">
    <property type="entry name" value="NagB/RpiA_transferase-like"/>
</dbReference>
<dbReference type="HAMAP" id="MF_01241">
    <property type="entry name" value="GlcN6P_deamin"/>
    <property type="match status" value="1"/>
</dbReference>
<feature type="active site" description="For ring-opening step" evidence="3">
    <location>
        <position position="138"/>
    </location>
</feature>
<comment type="caution">
    <text evidence="5">The sequence shown here is derived from an EMBL/GenBank/DDBJ whole genome shotgun (WGS) entry which is preliminary data.</text>
</comment>
<comment type="function">
    <text evidence="3">Catalyzes the reversible isomerization-deamination of glucosamine 6-phosphate (GlcN6P) to form fructose 6-phosphate (Fru6P) and ammonium ion.</text>
</comment>
<accession>A0ABS4RZL2</accession>
<dbReference type="Proteomes" id="UP000810207">
    <property type="component" value="Unassembled WGS sequence"/>
</dbReference>
<reference evidence="5 6" key="1">
    <citation type="submission" date="2021-03" db="EMBL/GenBank/DDBJ databases">
        <title>Genomic Encyclopedia of Type Strains, Phase IV (KMG-IV): sequencing the most valuable type-strain genomes for metagenomic binning, comparative biology and taxonomic classification.</title>
        <authorList>
            <person name="Goeker M."/>
        </authorList>
    </citation>
    <scope>NUCLEOTIDE SEQUENCE [LARGE SCALE GENOMIC DNA]</scope>
    <source>
        <strain evidence="5 6">DSM 21292</strain>
    </source>
</reference>
<name>A0ABS4RZL2_PAEXY</name>
<feature type="active site" description="For ring-opening step" evidence="3">
    <location>
        <position position="145"/>
    </location>
</feature>
<keyword evidence="2 3" id="KW-0119">Carbohydrate metabolism</keyword>
<feature type="active site" description="Proton acceptor; for ring-opening step" evidence="3">
    <location>
        <position position="140"/>
    </location>
</feature>
<dbReference type="Pfam" id="PF01182">
    <property type="entry name" value="Glucosamine_iso"/>
    <property type="match status" value="1"/>
</dbReference>
<feature type="domain" description="Glucosamine/galactosamine-6-phosphate isomerase" evidence="4">
    <location>
        <begin position="20"/>
        <end position="227"/>
    </location>
</feature>
<dbReference type="InterPro" id="IPR006148">
    <property type="entry name" value="Glc/Gal-6P_isomerase"/>
</dbReference>
<dbReference type="PROSITE" id="PS01161">
    <property type="entry name" value="GLC_GALNAC_ISOMERASE"/>
    <property type="match status" value="1"/>
</dbReference>
<dbReference type="EMBL" id="JAGIKV010000022">
    <property type="protein sequence ID" value="MBP2248328.1"/>
    <property type="molecule type" value="Genomic_DNA"/>
</dbReference>